<protein>
    <recommendedName>
        <fullName evidence="3">Lipoprotein</fullName>
    </recommendedName>
</protein>
<keyword evidence="2" id="KW-1185">Reference proteome</keyword>
<reference evidence="1 2" key="1">
    <citation type="submission" date="2021-02" db="EMBL/GenBank/DDBJ databases">
        <title>De Novo genome assembly of isolated myxobacteria.</title>
        <authorList>
            <person name="Stevens D.C."/>
        </authorList>
    </citation>
    <scope>NUCLEOTIDE SEQUENCE [LARGE SCALE GENOMIC DNA]</scope>
    <source>
        <strain evidence="1 2">SCHIC003</strain>
    </source>
</reference>
<dbReference type="Proteomes" id="UP000663090">
    <property type="component" value="Chromosome"/>
</dbReference>
<proteinExistence type="predicted"/>
<evidence type="ECO:0000313" key="2">
    <source>
        <dbReference type="Proteomes" id="UP000663090"/>
    </source>
</evidence>
<sequence length="103" mass="10941">MLTGSASIDLDKVDEAVSGPIVEAGPDHLTVHDVGAGEDLTLRIDDRTRYLWTDSRELGRLTDAAQVRVGFYIAAGVHVAAEVIVMDPGKGTSITGILPQDLQ</sequence>
<accession>A0ABX7N9M1</accession>
<dbReference type="EMBL" id="CP071091">
    <property type="protein sequence ID" value="QSQ14239.1"/>
    <property type="molecule type" value="Genomic_DNA"/>
</dbReference>
<dbReference type="RefSeq" id="WP_206716030.1">
    <property type="nucleotide sequence ID" value="NZ_CP071091.1"/>
</dbReference>
<organism evidence="1 2">
    <name type="scientific">Myxococcus landrumensis</name>
    <dbReference type="NCBI Taxonomy" id="2813577"/>
    <lineage>
        <taxon>Bacteria</taxon>
        <taxon>Pseudomonadati</taxon>
        <taxon>Myxococcota</taxon>
        <taxon>Myxococcia</taxon>
        <taxon>Myxococcales</taxon>
        <taxon>Cystobacterineae</taxon>
        <taxon>Myxococcaceae</taxon>
        <taxon>Myxococcus</taxon>
    </lineage>
</organism>
<evidence type="ECO:0000313" key="1">
    <source>
        <dbReference type="EMBL" id="QSQ14239.1"/>
    </source>
</evidence>
<name>A0ABX7N9M1_9BACT</name>
<evidence type="ECO:0008006" key="3">
    <source>
        <dbReference type="Google" id="ProtNLM"/>
    </source>
</evidence>
<gene>
    <name evidence="1" type="ORF">JY572_39045</name>
</gene>